<evidence type="ECO:0000313" key="3">
    <source>
        <dbReference type="Proteomes" id="UP001347796"/>
    </source>
</evidence>
<dbReference type="AlphaFoldDB" id="A0AAN8JL70"/>
<proteinExistence type="predicted"/>
<comment type="caution">
    <text evidence="2">The sequence shown here is derived from an EMBL/GenBank/DDBJ whole genome shotgun (WGS) entry which is preliminary data.</text>
</comment>
<reference evidence="2 3" key="1">
    <citation type="submission" date="2024-01" db="EMBL/GenBank/DDBJ databases">
        <title>The genome of the rayed Mediterranean limpet Patella caerulea (Linnaeus, 1758).</title>
        <authorList>
            <person name="Anh-Thu Weber A."/>
            <person name="Halstead-Nussloch G."/>
        </authorList>
    </citation>
    <scope>NUCLEOTIDE SEQUENCE [LARGE SCALE GENOMIC DNA]</scope>
    <source>
        <strain evidence="2">AATW-2023a</strain>
        <tissue evidence="2">Whole specimen</tissue>
    </source>
</reference>
<dbReference type="Proteomes" id="UP001347796">
    <property type="component" value="Unassembled WGS sequence"/>
</dbReference>
<accession>A0AAN8JL70</accession>
<evidence type="ECO:0000313" key="2">
    <source>
        <dbReference type="EMBL" id="KAK6178053.1"/>
    </source>
</evidence>
<keyword evidence="3" id="KW-1185">Reference proteome</keyword>
<keyword evidence="1" id="KW-0732">Signal</keyword>
<feature type="signal peptide" evidence="1">
    <location>
        <begin position="1"/>
        <end position="20"/>
    </location>
</feature>
<dbReference type="EMBL" id="JAZGQO010000009">
    <property type="protein sequence ID" value="KAK6178053.1"/>
    <property type="molecule type" value="Genomic_DNA"/>
</dbReference>
<sequence length="77" mass="8296">MARLLIVIVALVVLAASISAQDENREKRYMYPGGGIGGGMMCIKPNMPCAPGISGRRCCAGRCTYSVMGYRCRMMMG</sequence>
<gene>
    <name evidence="2" type="ORF">SNE40_012890</name>
</gene>
<name>A0AAN8JL70_PATCE</name>
<feature type="chain" id="PRO_5042976947" evidence="1">
    <location>
        <begin position="21"/>
        <end position="77"/>
    </location>
</feature>
<organism evidence="2 3">
    <name type="scientific">Patella caerulea</name>
    <name type="common">Rayed Mediterranean limpet</name>
    <dbReference type="NCBI Taxonomy" id="87958"/>
    <lineage>
        <taxon>Eukaryota</taxon>
        <taxon>Metazoa</taxon>
        <taxon>Spiralia</taxon>
        <taxon>Lophotrochozoa</taxon>
        <taxon>Mollusca</taxon>
        <taxon>Gastropoda</taxon>
        <taxon>Patellogastropoda</taxon>
        <taxon>Patelloidea</taxon>
        <taxon>Patellidae</taxon>
        <taxon>Patella</taxon>
    </lineage>
</organism>
<protein>
    <submittedName>
        <fullName evidence="2">Uncharacterized protein</fullName>
    </submittedName>
</protein>
<evidence type="ECO:0000256" key="1">
    <source>
        <dbReference type="SAM" id="SignalP"/>
    </source>
</evidence>